<organism evidence="3 4">
    <name type="scientific">Methyloglobulus morosus KoM1</name>
    <dbReference type="NCBI Taxonomy" id="1116472"/>
    <lineage>
        <taxon>Bacteria</taxon>
        <taxon>Pseudomonadati</taxon>
        <taxon>Pseudomonadota</taxon>
        <taxon>Gammaproteobacteria</taxon>
        <taxon>Methylococcales</taxon>
        <taxon>Methylococcaceae</taxon>
        <taxon>Methyloglobulus</taxon>
    </lineage>
</organism>
<evidence type="ECO:0000313" key="4">
    <source>
        <dbReference type="Proteomes" id="UP000017842"/>
    </source>
</evidence>
<accession>V5BQN6</accession>
<evidence type="ECO:0000259" key="2">
    <source>
        <dbReference type="Pfam" id="PF13511"/>
    </source>
</evidence>
<dbReference type="STRING" id="1116472.MGMO_125c00180"/>
<sequence>MACFLGLFAGQMAHANKMYKWVDEKGNTYFSDQVPPEHSQLRREKLSKQGRVIEVTEKAKNRSEEALDRLLKALKEAQEKVIAQQMFHDKALRITYNKLEDLQNTYNAKLQELETEQKLSISNLKRLDNQLETLHRTAATHERNGEKVPQQLLDEIKATEKESQLAYVKISQHIEKKNKVVEEFNADITRYKQLTQSAEQNRLQKQKDEIKAANQLGVYVCNDDRECEKAWKIAGEFISKHSTSSNSTEPEIESGKLIMGRTPDTDNDLSLAISKVDLGDRKQKLFLDIRCRDSSIGVELCASQKVQDIRVAFRNYLESSLSD</sequence>
<dbReference type="OrthoDB" id="7064973at2"/>
<keyword evidence="4" id="KW-1185">Reference proteome</keyword>
<dbReference type="Pfam" id="PF13511">
    <property type="entry name" value="DUF4124"/>
    <property type="match status" value="1"/>
</dbReference>
<dbReference type="eggNOG" id="COG2433">
    <property type="taxonomic scope" value="Bacteria"/>
</dbReference>
<keyword evidence="1" id="KW-0175">Coiled coil</keyword>
<name>V5BQN6_9GAMM</name>
<comment type="caution">
    <text evidence="3">The sequence shown here is derived from an EMBL/GenBank/DDBJ whole genome shotgun (WGS) entry which is preliminary data.</text>
</comment>
<dbReference type="Proteomes" id="UP000017842">
    <property type="component" value="Unassembled WGS sequence"/>
</dbReference>
<dbReference type="PATRIC" id="fig|1116472.3.peg.3273"/>
<feature type="coiled-coil region" evidence="1">
    <location>
        <begin position="181"/>
        <end position="216"/>
    </location>
</feature>
<reference evidence="3 4" key="1">
    <citation type="journal article" date="2013" name="Genome Announc.">
        <title>Draft Genome Sequence of the Methanotrophic Gammaproteobacterium Methyloglobulus morosus DSM 22980 Strain KoM1.</title>
        <authorList>
            <person name="Poehlein A."/>
            <person name="Deutzmann J.S."/>
            <person name="Daniel R."/>
            <person name="Simeonova D.D."/>
        </authorList>
    </citation>
    <scope>NUCLEOTIDE SEQUENCE [LARGE SCALE GENOMIC DNA]</scope>
    <source>
        <strain evidence="3 4">KoM1</strain>
    </source>
</reference>
<dbReference type="EMBL" id="AYLO01000117">
    <property type="protein sequence ID" value="ESS70144.1"/>
    <property type="molecule type" value="Genomic_DNA"/>
</dbReference>
<proteinExistence type="predicted"/>
<feature type="domain" description="DUF4124" evidence="2">
    <location>
        <begin position="8"/>
        <end position="39"/>
    </location>
</feature>
<gene>
    <name evidence="3" type="ORF">MGMO_125c00180</name>
</gene>
<evidence type="ECO:0000313" key="3">
    <source>
        <dbReference type="EMBL" id="ESS70144.1"/>
    </source>
</evidence>
<protein>
    <recommendedName>
        <fullName evidence="2">DUF4124 domain-containing protein</fullName>
    </recommendedName>
</protein>
<evidence type="ECO:0000256" key="1">
    <source>
        <dbReference type="SAM" id="Coils"/>
    </source>
</evidence>
<dbReference type="RefSeq" id="WP_023495916.1">
    <property type="nucleotide sequence ID" value="NZ_AYLO01000117.1"/>
</dbReference>
<dbReference type="AlphaFoldDB" id="V5BQN6"/>
<feature type="coiled-coil region" evidence="1">
    <location>
        <begin position="53"/>
        <end position="144"/>
    </location>
</feature>
<dbReference type="InterPro" id="IPR025392">
    <property type="entry name" value="DUF4124"/>
</dbReference>